<evidence type="ECO:0000313" key="2">
    <source>
        <dbReference type="EMBL" id="MFN0290576.1"/>
    </source>
</evidence>
<comment type="caution">
    <text evidence="2">The sequence shown here is derived from an EMBL/GenBank/DDBJ whole genome shotgun (WGS) entry which is preliminary data.</text>
</comment>
<dbReference type="Pfam" id="PF07715">
    <property type="entry name" value="Plug"/>
    <property type="match status" value="1"/>
</dbReference>
<dbReference type="Proteomes" id="UP001517367">
    <property type="component" value="Unassembled WGS sequence"/>
</dbReference>
<dbReference type="InterPro" id="IPR012910">
    <property type="entry name" value="Plug_dom"/>
</dbReference>
<dbReference type="SUPFAM" id="SSF49373">
    <property type="entry name" value="Invasin/intimin cell-adhesion fragments"/>
    <property type="match status" value="1"/>
</dbReference>
<gene>
    <name evidence="2" type="ORF">E5L68_004195</name>
</gene>
<name>A0ABW9JFQ3_9SPHI</name>
<dbReference type="Gene3D" id="2.60.40.1930">
    <property type="match status" value="1"/>
</dbReference>
<dbReference type="SUPFAM" id="SSF56935">
    <property type="entry name" value="Porins"/>
    <property type="match status" value="1"/>
</dbReference>
<dbReference type="RefSeq" id="WP_246073627.1">
    <property type="nucleotide sequence ID" value="NZ_SRMP02000003.1"/>
</dbReference>
<accession>A0ABW9JFQ3</accession>
<proteinExistence type="predicted"/>
<sequence length="914" mass="100702">MKNKLIAYPTLSRLSRQTTLSTLSTLGTLLLITLNSFLLQAQDANLSNFTKKLEETTSKNAQEKVYLHLDKPYYAIGDDIWFKAYTVNAKTGLPSTISGLLYVELITEKDSVAKQLKLPMKSGITWGDFKLTDSLSEGNYRIRAYTQWMRNAGPEFYFDKTIKIGNAWANKVFTKSNHVLSTENNQQKISTTIQFTDKQDIAYGNAPVNFEVKLGNKTVERGKAVTNAQGEITVTATNKQPDALKSGYIMANITLPNKQVISKNIPLKTTSKEVDAQVFPEGGKLVENLPNKVAIKSVNSSGLGEPTSGTIVSSDGTEISKFETNKLGMGSFFLNPASGQTYKANLAFADGTKKTIDLPVADKSGRILSVSNLDSTKMSIKVYLSQDLLNKEDYNLIAQHNGIVFFSTKVTSAKQVVSLTVPKDSLPSGIIQISLLSSTFVPLNERIVFVNNLHDKIEVQPENLKPSYGKRAKVDLSLATTNQGKPIQGSFSVAVTNTAAVKPDPENETNILTKLLLTSDLVGYVEKPNYYFLKNDRDTRFDLDNLLLTQGWRKIDWKQVADGTEAMAKFPAEKRLQISGTVTKGGKPVVKGKVSLVSFSGGFFMTDTLTDDKGRFNFDKIEFLDSTKFVVQARTDKDRKFVDIVMDVVPGQVTNKNPNTGDIEVNVNQALAGYLQESSKYFDDQTKRGLLNRTILLDEVSIVEKRKPTYNSANLGGAGNADAVITAKDLETAFSLSQYLQGRIAGVQIRNGQAFARNSQTPMAINVDGMMMDGDSFNLDDIVVQDIETVEVLKNIANTAIYGIRGGSGVLIINTKRGDGPRTVNNYTPGLINYIPKGYAVVREFYSPKYDVKPDSRPDLRTTVFWEPQMVSDAAGKAKISYFNTDVPGVYRIVVEGIDVNGSLARKVMTYEVK</sequence>
<dbReference type="InterPro" id="IPR008964">
    <property type="entry name" value="Invasin/intimin_cell_adhesion"/>
</dbReference>
<keyword evidence="3" id="KW-1185">Reference proteome</keyword>
<keyword evidence="2" id="KW-0675">Receptor</keyword>
<dbReference type="Gene3D" id="2.170.130.10">
    <property type="entry name" value="TonB-dependent receptor, plug domain"/>
    <property type="match status" value="1"/>
</dbReference>
<feature type="domain" description="TonB-dependent receptor plug" evidence="1">
    <location>
        <begin position="723"/>
        <end position="810"/>
    </location>
</feature>
<dbReference type="InterPro" id="IPR037066">
    <property type="entry name" value="Plug_dom_sf"/>
</dbReference>
<evidence type="ECO:0000259" key="1">
    <source>
        <dbReference type="Pfam" id="PF07715"/>
    </source>
</evidence>
<reference evidence="2 3" key="1">
    <citation type="submission" date="2024-12" db="EMBL/GenBank/DDBJ databases">
        <authorList>
            <person name="Hu S."/>
        </authorList>
    </citation>
    <scope>NUCLEOTIDE SEQUENCE [LARGE SCALE GENOMIC DNA]</scope>
    <source>
        <strain evidence="2 3">P-25</strain>
    </source>
</reference>
<protein>
    <submittedName>
        <fullName evidence="2">TonB-dependent receptor plug domain-containing protein</fullName>
    </submittedName>
</protein>
<evidence type="ECO:0000313" key="3">
    <source>
        <dbReference type="Proteomes" id="UP001517367"/>
    </source>
</evidence>
<organism evidence="2 3">
    <name type="scientific">Pedobacter helvus</name>
    <dbReference type="NCBI Taxonomy" id="2563444"/>
    <lineage>
        <taxon>Bacteria</taxon>
        <taxon>Pseudomonadati</taxon>
        <taxon>Bacteroidota</taxon>
        <taxon>Sphingobacteriia</taxon>
        <taxon>Sphingobacteriales</taxon>
        <taxon>Sphingobacteriaceae</taxon>
        <taxon>Pedobacter</taxon>
    </lineage>
</organism>
<dbReference type="EMBL" id="SRMP02000003">
    <property type="protein sequence ID" value="MFN0290576.1"/>
    <property type="molecule type" value="Genomic_DNA"/>
</dbReference>